<comment type="pathway">
    <text evidence="7">Amino-acid degradation; L-histidine degradation into L-glutamate; N-formimidoyl-L-glutamate from L-histidine: step 3/3.</text>
</comment>
<evidence type="ECO:0000256" key="4">
    <source>
        <dbReference type="ARBA" id="ARBA00022808"/>
    </source>
</evidence>
<name>A0AA37BQ34_9ARCH</name>
<dbReference type="Gene3D" id="3.20.20.140">
    <property type="entry name" value="Metal-dependent hydrolases"/>
    <property type="match status" value="1"/>
</dbReference>
<feature type="binding site" evidence="7">
    <location>
        <position position="82"/>
    </location>
    <ligand>
        <name>Zn(2+)</name>
        <dbReference type="ChEBI" id="CHEBI:29105"/>
    </ligand>
</feature>
<reference evidence="9" key="1">
    <citation type="journal article" date="2014" name="Int. J. Syst. Evol. Microbiol.">
        <title>Complete genome sequence of Corynebacterium casei LMG S-19264T (=DSM 44701T), isolated from a smear-ripened cheese.</title>
        <authorList>
            <consortium name="US DOE Joint Genome Institute (JGI-PGF)"/>
            <person name="Walter F."/>
            <person name="Albersmeier A."/>
            <person name="Kalinowski J."/>
            <person name="Ruckert C."/>
        </authorList>
    </citation>
    <scope>NUCLEOTIDE SEQUENCE</scope>
    <source>
        <strain evidence="9">JCM 13583</strain>
    </source>
</reference>
<dbReference type="InterPro" id="IPR011059">
    <property type="entry name" value="Metal-dep_hydrolase_composite"/>
</dbReference>
<evidence type="ECO:0000256" key="1">
    <source>
        <dbReference type="ARBA" id="ARBA00012864"/>
    </source>
</evidence>
<evidence type="ECO:0000256" key="6">
    <source>
        <dbReference type="ARBA" id="ARBA00023004"/>
    </source>
</evidence>
<protein>
    <recommendedName>
        <fullName evidence="1 7">Imidazolonepropionase</fullName>
        <ecNumber evidence="1 7">3.5.2.7</ecNumber>
    </recommendedName>
    <alternativeName>
        <fullName evidence="7">Imidazolone-5-propionate hydrolase</fullName>
    </alternativeName>
</protein>
<dbReference type="SUPFAM" id="SSF51338">
    <property type="entry name" value="Composite domain of metallo-dependent hydrolases"/>
    <property type="match status" value="1"/>
</dbReference>
<dbReference type="InterPro" id="IPR032466">
    <property type="entry name" value="Metal_Hydrolase"/>
</dbReference>
<keyword evidence="5 7" id="KW-0862">Zinc</keyword>
<feature type="binding site" evidence="7">
    <location>
        <position position="185"/>
    </location>
    <ligand>
        <name>4-imidazolone-5-propanoate</name>
        <dbReference type="ChEBI" id="CHEBI:77893"/>
    </ligand>
</feature>
<dbReference type="GO" id="GO:0008270">
    <property type="term" value="F:zinc ion binding"/>
    <property type="evidence" value="ECO:0007669"/>
    <property type="project" value="UniProtKB-UniRule"/>
</dbReference>
<dbReference type="Gene3D" id="2.30.40.10">
    <property type="entry name" value="Urease, subunit C, domain 1"/>
    <property type="match status" value="1"/>
</dbReference>
<evidence type="ECO:0000313" key="10">
    <source>
        <dbReference type="Proteomes" id="UP000632195"/>
    </source>
</evidence>
<evidence type="ECO:0000313" key="9">
    <source>
        <dbReference type="EMBL" id="GGM68137.1"/>
    </source>
</evidence>
<evidence type="ECO:0000256" key="2">
    <source>
        <dbReference type="ARBA" id="ARBA00022723"/>
    </source>
</evidence>
<comment type="cofactor">
    <cofactor evidence="7">
        <name>Zn(2+)</name>
        <dbReference type="ChEBI" id="CHEBI:29105"/>
    </cofactor>
    <cofactor evidence="7">
        <name>Fe(3+)</name>
        <dbReference type="ChEBI" id="CHEBI:29034"/>
    </cofactor>
    <text evidence="7">Binds 1 zinc or iron ion per subunit.</text>
</comment>
<reference evidence="9" key="2">
    <citation type="submission" date="2022-09" db="EMBL/GenBank/DDBJ databases">
        <authorList>
            <person name="Sun Q."/>
            <person name="Ohkuma M."/>
        </authorList>
    </citation>
    <scope>NUCLEOTIDE SEQUENCE</scope>
    <source>
        <strain evidence="9">JCM 13583</strain>
    </source>
</reference>
<dbReference type="GO" id="GO:0050480">
    <property type="term" value="F:imidazolonepropionase activity"/>
    <property type="evidence" value="ECO:0007669"/>
    <property type="project" value="UniProtKB-UniRule"/>
</dbReference>
<feature type="binding site" evidence="7">
    <location>
        <position position="321"/>
    </location>
    <ligand>
        <name>Zn(2+)</name>
        <dbReference type="ChEBI" id="CHEBI:29105"/>
    </ligand>
</feature>
<proteinExistence type="inferred from homology"/>
<dbReference type="AlphaFoldDB" id="A0AA37BQ34"/>
<comment type="function">
    <text evidence="7">Catalyzes the hydrolytic cleavage of the carbon-nitrogen bond in imidazolone-5-propanoate to yield N-formimidoyl-L-glutamate. It is the third step in the universal histidine degradation pathway.</text>
</comment>
<dbReference type="Pfam" id="PF01979">
    <property type="entry name" value="Amidohydro_1"/>
    <property type="match status" value="1"/>
</dbReference>
<feature type="binding site" evidence="7">
    <location>
        <position position="152"/>
    </location>
    <ligand>
        <name>4-imidazolone-5-propanoate</name>
        <dbReference type="ChEBI" id="CHEBI:77893"/>
    </ligand>
</feature>
<feature type="binding site" evidence="7">
    <location>
        <position position="246"/>
    </location>
    <ligand>
        <name>Fe(3+)</name>
        <dbReference type="ChEBI" id="CHEBI:29034"/>
    </ligand>
</feature>
<keyword evidence="2 7" id="KW-0479">Metal-binding</keyword>
<feature type="binding site" evidence="7">
    <location>
        <position position="80"/>
    </location>
    <ligand>
        <name>Zn(2+)</name>
        <dbReference type="ChEBI" id="CHEBI:29105"/>
    </ligand>
</feature>
<dbReference type="EMBL" id="BMNY01000001">
    <property type="protein sequence ID" value="GGM68137.1"/>
    <property type="molecule type" value="Genomic_DNA"/>
</dbReference>
<feature type="binding site" evidence="7">
    <location>
        <position position="321"/>
    </location>
    <ligand>
        <name>Fe(3+)</name>
        <dbReference type="ChEBI" id="CHEBI:29034"/>
    </ligand>
</feature>
<comment type="caution">
    <text evidence="9">The sequence shown here is derived from an EMBL/GenBank/DDBJ whole genome shotgun (WGS) entry which is preliminary data.</text>
</comment>
<dbReference type="PANTHER" id="PTHR42752">
    <property type="entry name" value="IMIDAZOLONEPROPIONASE"/>
    <property type="match status" value="1"/>
</dbReference>
<feature type="binding site" evidence="7">
    <location>
        <position position="82"/>
    </location>
    <ligand>
        <name>Fe(3+)</name>
        <dbReference type="ChEBI" id="CHEBI:29034"/>
    </ligand>
</feature>
<accession>A0AA37BQ34</accession>
<evidence type="ECO:0000256" key="3">
    <source>
        <dbReference type="ARBA" id="ARBA00022801"/>
    </source>
</evidence>
<dbReference type="EC" id="3.5.2.7" evidence="1 7"/>
<dbReference type="PANTHER" id="PTHR42752:SF1">
    <property type="entry name" value="IMIDAZOLONEPROPIONASE-RELATED"/>
    <property type="match status" value="1"/>
</dbReference>
<dbReference type="HAMAP" id="MF_00372">
    <property type="entry name" value="HutI"/>
    <property type="match status" value="1"/>
</dbReference>
<comment type="subcellular location">
    <subcellularLocation>
        <location evidence="7">Cytoplasm</location>
    </subcellularLocation>
</comment>
<feature type="domain" description="Amidohydrolase-related" evidence="8">
    <location>
        <begin position="304"/>
        <end position="406"/>
    </location>
</feature>
<dbReference type="NCBIfam" id="TIGR01224">
    <property type="entry name" value="hutI"/>
    <property type="match status" value="1"/>
</dbReference>
<gene>
    <name evidence="7 9" type="primary">hutI</name>
    <name evidence="9" type="ORF">GCM10007108_02760</name>
</gene>
<dbReference type="Proteomes" id="UP000632195">
    <property type="component" value="Unassembled WGS sequence"/>
</dbReference>
<comment type="catalytic activity">
    <reaction evidence="7">
        <text>4-imidazolone-5-propanoate + H2O = N-formimidoyl-L-glutamate</text>
        <dbReference type="Rhea" id="RHEA:23660"/>
        <dbReference type="ChEBI" id="CHEBI:15377"/>
        <dbReference type="ChEBI" id="CHEBI:58928"/>
        <dbReference type="ChEBI" id="CHEBI:77893"/>
        <dbReference type="EC" id="3.5.2.7"/>
    </reaction>
</comment>
<keyword evidence="7" id="KW-0963">Cytoplasm</keyword>
<evidence type="ECO:0000256" key="7">
    <source>
        <dbReference type="HAMAP-Rule" id="MF_00372"/>
    </source>
</evidence>
<feature type="binding site" evidence="7">
    <location>
        <position position="89"/>
    </location>
    <ligand>
        <name>4-imidazolone-5-propanoate</name>
        <dbReference type="ChEBI" id="CHEBI:77893"/>
    </ligand>
</feature>
<dbReference type="GO" id="GO:0005506">
    <property type="term" value="F:iron ion binding"/>
    <property type="evidence" value="ECO:0007669"/>
    <property type="project" value="UniProtKB-UniRule"/>
</dbReference>
<evidence type="ECO:0000259" key="8">
    <source>
        <dbReference type="Pfam" id="PF01979"/>
    </source>
</evidence>
<feature type="binding site" evidence="7">
    <location>
        <position position="249"/>
    </location>
    <ligand>
        <name>4-imidazolone-5-propanoate</name>
        <dbReference type="ChEBI" id="CHEBI:77893"/>
    </ligand>
</feature>
<comment type="similarity">
    <text evidence="7">Belongs to the metallo-dependent hydrolases superfamily. HutI family.</text>
</comment>
<feature type="binding site" evidence="7">
    <location>
        <position position="80"/>
    </location>
    <ligand>
        <name>Fe(3+)</name>
        <dbReference type="ChEBI" id="CHEBI:29034"/>
    </ligand>
</feature>
<keyword evidence="6 7" id="KW-0408">Iron</keyword>
<dbReference type="SUPFAM" id="SSF51556">
    <property type="entry name" value="Metallo-dependent hydrolases"/>
    <property type="match status" value="1"/>
</dbReference>
<feature type="binding site" evidence="7">
    <location>
        <position position="246"/>
    </location>
    <ligand>
        <name>Zn(2+)</name>
        <dbReference type="ChEBI" id="CHEBI:29105"/>
    </ligand>
</feature>
<keyword evidence="3 7" id="KW-0378">Hydrolase</keyword>
<dbReference type="RefSeq" id="WP_188679683.1">
    <property type="nucleotide sequence ID" value="NZ_BMNY01000001.1"/>
</dbReference>
<dbReference type="GO" id="GO:0019556">
    <property type="term" value="P:L-histidine catabolic process to glutamate and formamide"/>
    <property type="evidence" value="ECO:0007669"/>
    <property type="project" value="UniProtKB-UniRule"/>
</dbReference>
<feature type="binding site" evidence="7">
    <location>
        <position position="152"/>
    </location>
    <ligand>
        <name>N-formimidoyl-L-glutamate</name>
        <dbReference type="ChEBI" id="CHEBI:58928"/>
    </ligand>
</feature>
<dbReference type="InterPro" id="IPR005920">
    <property type="entry name" value="HutI"/>
</dbReference>
<keyword evidence="10" id="KW-1185">Reference proteome</keyword>
<dbReference type="InterPro" id="IPR006680">
    <property type="entry name" value="Amidohydro-rel"/>
</dbReference>
<organism evidence="9 10">
    <name type="scientific">Thermogymnomonas acidicola</name>
    <dbReference type="NCBI Taxonomy" id="399579"/>
    <lineage>
        <taxon>Archaea</taxon>
        <taxon>Methanobacteriati</taxon>
        <taxon>Thermoplasmatota</taxon>
        <taxon>Thermoplasmata</taxon>
        <taxon>Thermoplasmatales</taxon>
        <taxon>Thermogymnomonas</taxon>
    </lineage>
</organism>
<keyword evidence="4 7" id="KW-0369">Histidine metabolism</keyword>
<evidence type="ECO:0000256" key="5">
    <source>
        <dbReference type="ARBA" id="ARBA00022833"/>
    </source>
</evidence>
<comment type="caution">
    <text evidence="7">Lacks conserved residue(s) required for the propagation of feature annotation.</text>
</comment>
<dbReference type="GO" id="GO:0005737">
    <property type="term" value="C:cytoplasm"/>
    <property type="evidence" value="ECO:0007669"/>
    <property type="project" value="UniProtKB-SubCell"/>
</dbReference>
<sequence length="416" mass="46091">MVNGRFVVHNISQLVTNEGAGWEPLRGAAQSRLRVVKGAAIVIDNGRISSVIDEESVGRYEGEKIDARQRVVMPGFVDPHTHVVFAGTREEEFYMKLKGKTYLELLQSGNGINRTVRETRAASEEEIYRQSLQRVQDAVRCGTTTLEIKTGYGLDLESEMKMLRVMDRIASLGIVNVVKTFLGMHAVPPGMTEDSYTAEVMGRMLERFSERVDFVDAFCDRGAFSPQSTDLFFAASSRKGLKMRLHADEIEDIGCLDLCLKYRLHSVDHLLETGDAGLKKILQGGSVATLLPITGFSLDRIRFPDARKFIDAGIPVAIGTDCSPVSYNISMPFAIYLAVRFCGMTVEEAINAATVNAAYSLDVLGRKATIEPGKDADILILNVDDYRKIPYQYSSSLVDSVFVMGEPIMRHGYFSL</sequence>